<dbReference type="Pfam" id="PF06017">
    <property type="entry name" value="Myosin_TH1"/>
    <property type="match status" value="1"/>
</dbReference>
<dbReference type="GO" id="GO:0003774">
    <property type="term" value="F:cytoskeletal motor activity"/>
    <property type="evidence" value="ECO:0007669"/>
    <property type="project" value="InterPro"/>
</dbReference>
<evidence type="ECO:0000259" key="1">
    <source>
        <dbReference type="PROSITE" id="PS51757"/>
    </source>
</evidence>
<dbReference type="Proteomes" id="UP000797356">
    <property type="component" value="Chromosome 3"/>
</dbReference>
<evidence type="ECO:0000313" key="2">
    <source>
        <dbReference type="EMBL" id="KAG1335153.1"/>
    </source>
</evidence>
<protein>
    <submittedName>
        <fullName evidence="2">Myosin ID heavy chain</fullName>
    </submittedName>
</protein>
<organism evidence="2 3">
    <name type="scientific">Cocos nucifera</name>
    <name type="common">Coconut palm</name>
    <dbReference type="NCBI Taxonomy" id="13894"/>
    <lineage>
        <taxon>Eukaryota</taxon>
        <taxon>Viridiplantae</taxon>
        <taxon>Streptophyta</taxon>
        <taxon>Embryophyta</taxon>
        <taxon>Tracheophyta</taxon>
        <taxon>Spermatophyta</taxon>
        <taxon>Magnoliopsida</taxon>
        <taxon>Liliopsida</taxon>
        <taxon>Arecaceae</taxon>
        <taxon>Arecoideae</taxon>
        <taxon>Cocoseae</taxon>
        <taxon>Attaleinae</taxon>
        <taxon>Cocos</taxon>
    </lineage>
</organism>
<dbReference type="OrthoDB" id="6108017at2759"/>
<sequence>MDRLKLPRGVQIQASKGQKISEANDTSGELKPFMGVKVRRRASLRRDCKGDYLDVPSDPYLSSVLSRRGNQKVLFADKVLKFTGSGKIKQRIMLITERAIYLVDPDADVLKRRIALAAVHMICLSKLSDNFLAIIVPSEYDCLMASTRKTEIVTVLVEATKGRPEYEVGVVFSNRFEYHASADMVKEVHFDESEGGIKTRIAKKTN</sequence>
<dbReference type="GO" id="GO:0016459">
    <property type="term" value="C:myosin complex"/>
    <property type="evidence" value="ECO:0007669"/>
    <property type="project" value="InterPro"/>
</dbReference>
<keyword evidence="3" id="KW-1185">Reference proteome</keyword>
<dbReference type="EMBL" id="CM017874">
    <property type="protein sequence ID" value="KAG1335153.1"/>
    <property type="molecule type" value="Genomic_DNA"/>
</dbReference>
<gene>
    <name evidence="2" type="ORF">COCNU_03G012720</name>
</gene>
<proteinExistence type="predicted"/>
<dbReference type="PANTHER" id="PTHR34969:SF1">
    <property type="entry name" value="TH1 DOMAIN-CONTAINING PROTEIN"/>
    <property type="match status" value="1"/>
</dbReference>
<dbReference type="AlphaFoldDB" id="A0A8K0I3N0"/>
<dbReference type="InterPro" id="IPR010926">
    <property type="entry name" value="Myosin_TH1"/>
</dbReference>
<dbReference type="PANTHER" id="PTHR34969">
    <property type="entry name" value="OS01G0621700 PROTEIN"/>
    <property type="match status" value="1"/>
</dbReference>
<reference evidence="2" key="2">
    <citation type="submission" date="2019-07" db="EMBL/GenBank/DDBJ databases">
        <authorList>
            <person name="Yang Y."/>
            <person name="Bocs S."/>
            <person name="Baudouin L."/>
        </authorList>
    </citation>
    <scope>NUCLEOTIDE SEQUENCE</scope>
    <source>
        <tissue evidence="2">Spear leaf of Hainan Tall coconut</tissue>
    </source>
</reference>
<reference evidence="2" key="1">
    <citation type="journal article" date="2017" name="Gigascience">
        <title>The genome draft of coconut (Cocos nucifera).</title>
        <authorList>
            <person name="Xiao Y."/>
            <person name="Xu P."/>
            <person name="Fan H."/>
            <person name="Baudouin L."/>
            <person name="Xia W."/>
            <person name="Bocs S."/>
            <person name="Xu J."/>
            <person name="Li Q."/>
            <person name="Guo A."/>
            <person name="Zhou L."/>
            <person name="Li J."/>
            <person name="Wu Y."/>
            <person name="Ma Z."/>
            <person name="Armero A."/>
            <person name="Issali A.E."/>
            <person name="Liu N."/>
            <person name="Peng M."/>
            <person name="Yang Y."/>
        </authorList>
    </citation>
    <scope>NUCLEOTIDE SEQUENCE</scope>
    <source>
        <tissue evidence="2">Spear leaf of Hainan Tall coconut</tissue>
    </source>
</reference>
<name>A0A8K0I3N0_COCNU</name>
<accession>A0A8K0I3N0</accession>
<comment type="caution">
    <text evidence="2">The sequence shown here is derived from an EMBL/GenBank/DDBJ whole genome shotgun (WGS) entry which is preliminary data.</text>
</comment>
<dbReference type="PROSITE" id="PS51757">
    <property type="entry name" value="TH1"/>
    <property type="match status" value="1"/>
</dbReference>
<feature type="domain" description="TH1" evidence="1">
    <location>
        <begin position="37"/>
        <end position="206"/>
    </location>
</feature>
<evidence type="ECO:0000313" key="3">
    <source>
        <dbReference type="Proteomes" id="UP000797356"/>
    </source>
</evidence>